<dbReference type="Proteomes" id="UP000053411">
    <property type="component" value="Unassembled WGS sequence"/>
</dbReference>
<dbReference type="InterPro" id="IPR050300">
    <property type="entry name" value="GDXG_lipolytic_enzyme"/>
</dbReference>
<evidence type="ECO:0000313" key="4">
    <source>
        <dbReference type="Proteomes" id="UP000053411"/>
    </source>
</evidence>
<dbReference type="InterPro" id="IPR029058">
    <property type="entry name" value="AB_hydrolase_fold"/>
</dbReference>
<dbReference type="STRING" id="1442371.A0A0D2IHI8"/>
<dbReference type="PANTHER" id="PTHR48081">
    <property type="entry name" value="AB HYDROLASE SUPERFAMILY PROTEIN C4A8.06C"/>
    <property type="match status" value="1"/>
</dbReference>
<sequence length="343" mass="38310">MPTVNWHEVRKYPCASIKIVAVSFIRVVYVVASRILNPFSSRVLSLRNAIAREILGTAFVYSPTIFYSAPRKTSIPKVDGPGWSAYLVPNVSSGDIAQQDAVVLFAHGGGMIAGHPLQYRDEYKRWSQRAAKDGQKVLFFAVKYPLSTESRWPTQRDAVIGAYEWLLSQKVPATKIIFAGDSAGGNLILLTLLYLRDQQRKTPLPVSVVLMSPWVDMSAAQTLNSPLKQFDFMLEYDAGAPIMNSMLRPENTSPSTADISAILHQDLTRLPPQLVMYSATEVLSSDSERWITRSRAAGNDVEVFAPKGELHTFSCGWPMTGRKMQDRCDELFLSYILNSIRSR</sequence>
<dbReference type="Gene3D" id="3.40.50.1820">
    <property type="entry name" value="alpha/beta hydrolase"/>
    <property type="match status" value="1"/>
</dbReference>
<dbReference type="GO" id="GO:0016787">
    <property type="term" value="F:hydrolase activity"/>
    <property type="evidence" value="ECO:0007669"/>
    <property type="project" value="UniProtKB-KW"/>
</dbReference>
<accession>A0A0D2IHI8</accession>
<dbReference type="RefSeq" id="XP_016630614.1">
    <property type="nucleotide sequence ID" value="XM_016778254.1"/>
</dbReference>
<feature type="domain" description="Alpha/beta hydrolase fold-3" evidence="2">
    <location>
        <begin position="103"/>
        <end position="313"/>
    </location>
</feature>
<dbReference type="SUPFAM" id="SSF53474">
    <property type="entry name" value="alpha/beta-Hydrolases"/>
    <property type="match status" value="1"/>
</dbReference>
<reference evidence="3 4" key="1">
    <citation type="submission" date="2015-01" db="EMBL/GenBank/DDBJ databases">
        <title>The Genome Sequence of Fonsecaea multimorphosa CBS 102226.</title>
        <authorList>
            <consortium name="The Broad Institute Genomics Platform"/>
            <person name="Cuomo C."/>
            <person name="de Hoog S."/>
            <person name="Gorbushina A."/>
            <person name="Stielow B."/>
            <person name="Teixiera M."/>
            <person name="Abouelleil A."/>
            <person name="Chapman S.B."/>
            <person name="Priest M."/>
            <person name="Young S.K."/>
            <person name="Wortman J."/>
            <person name="Nusbaum C."/>
            <person name="Birren B."/>
        </authorList>
    </citation>
    <scope>NUCLEOTIDE SEQUENCE [LARGE SCALE GENOMIC DNA]</scope>
    <source>
        <strain evidence="3 4">CBS 102226</strain>
    </source>
</reference>
<protein>
    <recommendedName>
        <fullName evidence="2">Alpha/beta hydrolase fold-3 domain-containing protein</fullName>
    </recommendedName>
</protein>
<evidence type="ECO:0000313" key="3">
    <source>
        <dbReference type="EMBL" id="KIX96491.1"/>
    </source>
</evidence>
<name>A0A0D2IHI8_9EURO</name>
<dbReference type="VEuPathDB" id="FungiDB:Z520_07757"/>
<dbReference type="InterPro" id="IPR013094">
    <property type="entry name" value="AB_hydrolase_3"/>
</dbReference>
<dbReference type="AlphaFoldDB" id="A0A0D2IHI8"/>
<proteinExistence type="predicted"/>
<dbReference type="OrthoDB" id="4104581at2759"/>
<keyword evidence="4" id="KW-1185">Reference proteome</keyword>
<organism evidence="3 4">
    <name type="scientific">Fonsecaea multimorphosa CBS 102226</name>
    <dbReference type="NCBI Taxonomy" id="1442371"/>
    <lineage>
        <taxon>Eukaryota</taxon>
        <taxon>Fungi</taxon>
        <taxon>Dikarya</taxon>
        <taxon>Ascomycota</taxon>
        <taxon>Pezizomycotina</taxon>
        <taxon>Eurotiomycetes</taxon>
        <taxon>Chaetothyriomycetidae</taxon>
        <taxon>Chaetothyriales</taxon>
        <taxon>Herpotrichiellaceae</taxon>
        <taxon>Fonsecaea</taxon>
    </lineage>
</organism>
<gene>
    <name evidence="3" type="ORF">Z520_07757</name>
</gene>
<evidence type="ECO:0000259" key="2">
    <source>
        <dbReference type="Pfam" id="PF07859"/>
    </source>
</evidence>
<keyword evidence="1" id="KW-0378">Hydrolase</keyword>
<dbReference type="EMBL" id="KN848077">
    <property type="protein sequence ID" value="KIX96491.1"/>
    <property type="molecule type" value="Genomic_DNA"/>
</dbReference>
<dbReference type="PANTHER" id="PTHR48081:SF8">
    <property type="entry name" value="ALPHA_BETA HYDROLASE FOLD-3 DOMAIN-CONTAINING PROTEIN-RELATED"/>
    <property type="match status" value="1"/>
</dbReference>
<dbReference type="Pfam" id="PF07859">
    <property type="entry name" value="Abhydrolase_3"/>
    <property type="match status" value="1"/>
</dbReference>
<dbReference type="GeneID" id="27713503"/>
<evidence type="ECO:0000256" key="1">
    <source>
        <dbReference type="ARBA" id="ARBA00022801"/>
    </source>
</evidence>